<comment type="caution">
    <text evidence="1">The sequence shown here is derived from an EMBL/GenBank/DDBJ whole genome shotgun (WGS) entry which is preliminary data.</text>
</comment>
<accession>A0A9Q1H8Y0</accession>
<keyword evidence="2" id="KW-1185">Reference proteome</keyword>
<name>A0A9Q1H8Y0_HOLLE</name>
<dbReference type="OrthoDB" id="6625098at2759"/>
<organism evidence="1 2">
    <name type="scientific">Holothuria leucospilota</name>
    <name type="common">Black long sea cucumber</name>
    <name type="synonym">Mertensiothuria leucospilota</name>
    <dbReference type="NCBI Taxonomy" id="206669"/>
    <lineage>
        <taxon>Eukaryota</taxon>
        <taxon>Metazoa</taxon>
        <taxon>Echinodermata</taxon>
        <taxon>Eleutherozoa</taxon>
        <taxon>Echinozoa</taxon>
        <taxon>Holothuroidea</taxon>
        <taxon>Aspidochirotacea</taxon>
        <taxon>Aspidochirotida</taxon>
        <taxon>Holothuriidae</taxon>
        <taxon>Holothuria</taxon>
    </lineage>
</organism>
<sequence length="91" mass="9832">MKPFYCSLLFDGRTDKSLSEKEIIIIKYLDEGVPTIKLLSITEPESGKAEAVFEAIKAKAEDMDLSLGRSCIAMAAHGASVNFGSQSGMMV</sequence>
<proteinExistence type="predicted"/>
<dbReference type="EMBL" id="JAIZAY010000008">
    <property type="protein sequence ID" value="KAJ8036990.1"/>
    <property type="molecule type" value="Genomic_DNA"/>
</dbReference>
<dbReference type="AlphaFoldDB" id="A0A9Q1H8Y0"/>
<evidence type="ECO:0000313" key="1">
    <source>
        <dbReference type="EMBL" id="KAJ8036990.1"/>
    </source>
</evidence>
<reference evidence="1" key="1">
    <citation type="submission" date="2021-10" db="EMBL/GenBank/DDBJ databases">
        <title>Tropical sea cucumber genome reveals ecological adaptation and Cuvierian tubules defense mechanism.</title>
        <authorList>
            <person name="Chen T."/>
        </authorList>
    </citation>
    <scope>NUCLEOTIDE SEQUENCE</scope>
    <source>
        <strain evidence="1">Nanhai2018</strain>
        <tissue evidence="1">Muscle</tissue>
    </source>
</reference>
<dbReference type="Proteomes" id="UP001152320">
    <property type="component" value="Chromosome 8"/>
</dbReference>
<gene>
    <name evidence="1" type="ORF">HOLleu_17688</name>
</gene>
<evidence type="ECO:0000313" key="2">
    <source>
        <dbReference type="Proteomes" id="UP001152320"/>
    </source>
</evidence>
<protein>
    <submittedName>
        <fullName evidence="1">Uncharacterized protein</fullName>
    </submittedName>
</protein>